<comment type="pathway">
    <text evidence="2 12">Cofactor biosynthesis; riboflavin biosynthesis; 5-amino-6-(D-ribitylamino)uracil from GTP: step 2/4.</text>
</comment>
<evidence type="ECO:0000256" key="6">
    <source>
        <dbReference type="ARBA" id="ARBA00022619"/>
    </source>
</evidence>
<evidence type="ECO:0000313" key="19">
    <source>
        <dbReference type="Proteomes" id="UP000531216"/>
    </source>
</evidence>
<dbReference type="GO" id="GO:0009231">
    <property type="term" value="P:riboflavin biosynthetic process"/>
    <property type="evidence" value="ECO:0007669"/>
    <property type="project" value="UniProtKB-UniPathway"/>
</dbReference>
<name>A0A7W6FUM3_9HYPH</name>
<dbReference type="InterPro" id="IPR002734">
    <property type="entry name" value="RibDG_C"/>
</dbReference>
<evidence type="ECO:0000256" key="3">
    <source>
        <dbReference type="ARBA" id="ARBA00004910"/>
    </source>
</evidence>
<feature type="region of interest" description="Disordered" evidence="16">
    <location>
        <begin position="368"/>
        <end position="389"/>
    </location>
</feature>
<evidence type="ECO:0000256" key="16">
    <source>
        <dbReference type="SAM" id="MobiDB-lite"/>
    </source>
</evidence>
<keyword evidence="19" id="KW-1185">Reference proteome</keyword>
<feature type="binding site" evidence="14">
    <location>
        <begin position="309"/>
        <end position="315"/>
    </location>
    <ligand>
        <name>NADP(+)</name>
        <dbReference type="ChEBI" id="CHEBI:58349"/>
    </ligand>
</feature>
<feature type="binding site" evidence="14">
    <location>
        <position position="217"/>
    </location>
    <ligand>
        <name>substrate</name>
    </ligand>
</feature>
<comment type="cofactor">
    <cofactor evidence="12 15">
        <name>Zn(2+)</name>
        <dbReference type="ChEBI" id="CHEBI:29105"/>
    </cofactor>
    <text evidence="12 15">Binds 1 zinc ion.</text>
</comment>
<dbReference type="EC" id="3.5.4.26" evidence="12"/>
<evidence type="ECO:0000256" key="2">
    <source>
        <dbReference type="ARBA" id="ARBA00004882"/>
    </source>
</evidence>
<dbReference type="RefSeq" id="WP_244545854.1">
    <property type="nucleotide sequence ID" value="NZ_FOOA01000002.1"/>
</dbReference>
<dbReference type="InterPro" id="IPR050765">
    <property type="entry name" value="Riboflavin_Biosynth_HTPR"/>
</dbReference>
<keyword evidence="8 12" id="KW-0862">Zinc</keyword>
<dbReference type="InterPro" id="IPR016192">
    <property type="entry name" value="APOBEC/CMP_deaminase_Zn-bd"/>
</dbReference>
<dbReference type="CDD" id="cd01284">
    <property type="entry name" value="Riboflavin_deaminase-reductase"/>
    <property type="match status" value="1"/>
</dbReference>
<dbReference type="Gene3D" id="3.40.140.10">
    <property type="entry name" value="Cytidine Deaminase, domain 2"/>
    <property type="match status" value="1"/>
</dbReference>
<evidence type="ECO:0000256" key="14">
    <source>
        <dbReference type="PIRSR" id="PIRSR006769-2"/>
    </source>
</evidence>
<dbReference type="Pfam" id="PF01872">
    <property type="entry name" value="RibD_C"/>
    <property type="match status" value="1"/>
</dbReference>
<dbReference type="UniPathway" id="UPA00275">
    <property type="reaction ID" value="UER00401"/>
</dbReference>
<evidence type="ECO:0000256" key="4">
    <source>
        <dbReference type="ARBA" id="ARBA00005259"/>
    </source>
</evidence>
<dbReference type="GO" id="GO:0008835">
    <property type="term" value="F:diaminohydroxyphosphoribosylaminopyrimidine deaminase activity"/>
    <property type="evidence" value="ECO:0007669"/>
    <property type="project" value="UniProtKB-EC"/>
</dbReference>
<dbReference type="Pfam" id="PF00383">
    <property type="entry name" value="dCMP_cyt_deam_1"/>
    <property type="match status" value="1"/>
</dbReference>
<dbReference type="PROSITE" id="PS00903">
    <property type="entry name" value="CYT_DCMP_DEAMINASES_1"/>
    <property type="match status" value="1"/>
</dbReference>
<dbReference type="EMBL" id="JACIDO010000002">
    <property type="protein sequence ID" value="MBB3935177.1"/>
    <property type="molecule type" value="Genomic_DNA"/>
</dbReference>
<organism evidence="18 19">
    <name type="scientific">Aureimonas phyllosphaerae</name>
    <dbReference type="NCBI Taxonomy" id="1166078"/>
    <lineage>
        <taxon>Bacteria</taxon>
        <taxon>Pseudomonadati</taxon>
        <taxon>Pseudomonadota</taxon>
        <taxon>Alphaproteobacteria</taxon>
        <taxon>Hyphomicrobiales</taxon>
        <taxon>Aurantimonadaceae</taxon>
        <taxon>Aureimonas</taxon>
    </lineage>
</organism>
<evidence type="ECO:0000313" key="18">
    <source>
        <dbReference type="EMBL" id="MBB3935177.1"/>
    </source>
</evidence>
<feature type="active site" description="Proton donor" evidence="13">
    <location>
        <position position="65"/>
    </location>
</feature>
<evidence type="ECO:0000256" key="15">
    <source>
        <dbReference type="PIRSR" id="PIRSR006769-3"/>
    </source>
</evidence>
<dbReference type="NCBIfam" id="TIGR00326">
    <property type="entry name" value="eubact_ribD"/>
    <property type="match status" value="1"/>
</dbReference>
<comment type="function">
    <text evidence="1 12">Converts 2,5-diamino-6-(ribosylamino)-4(3h)-pyrimidinone 5'-phosphate into 5-amino-6-(ribosylamino)-2,4(1h,3h)-pyrimidinedione 5'-phosphate.</text>
</comment>
<keyword evidence="9 12" id="KW-0521">NADP</keyword>
<keyword evidence="10 12" id="KW-0560">Oxidoreductase</keyword>
<dbReference type="InterPro" id="IPR024072">
    <property type="entry name" value="DHFR-like_dom_sf"/>
</dbReference>
<evidence type="ECO:0000256" key="10">
    <source>
        <dbReference type="ARBA" id="ARBA00023002"/>
    </source>
</evidence>
<keyword evidence="7 12" id="KW-0479">Metal-binding</keyword>
<feature type="binding site" evidence="15">
    <location>
        <position position="88"/>
    </location>
    <ligand>
        <name>Zn(2+)</name>
        <dbReference type="ChEBI" id="CHEBI:29105"/>
        <note>catalytic</note>
    </ligand>
</feature>
<accession>A0A7W6FUM3</accession>
<dbReference type="PROSITE" id="PS51747">
    <property type="entry name" value="CYT_DCMP_DEAMINASES_2"/>
    <property type="match status" value="1"/>
</dbReference>
<evidence type="ECO:0000256" key="8">
    <source>
        <dbReference type="ARBA" id="ARBA00022833"/>
    </source>
</evidence>
<dbReference type="SUPFAM" id="SSF53927">
    <property type="entry name" value="Cytidine deaminase-like"/>
    <property type="match status" value="1"/>
</dbReference>
<evidence type="ECO:0000256" key="1">
    <source>
        <dbReference type="ARBA" id="ARBA00002151"/>
    </source>
</evidence>
<dbReference type="GO" id="GO:0008270">
    <property type="term" value="F:zinc ion binding"/>
    <property type="evidence" value="ECO:0007669"/>
    <property type="project" value="InterPro"/>
</dbReference>
<feature type="binding site" evidence="14">
    <location>
        <position position="220"/>
    </location>
    <ligand>
        <name>substrate</name>
    </ligand>
</feature>
<feature type="binding site" evidence="14">
    <location>
        <position position="213"/>
    </location>
    <ligand>
        <name>NADP(+)</name>
        <dbReference type="ChEBI" id="CHEBI:58349"/>
    </ligand>
</feature>
<dbReference type="InterPro" id="IPR004794">
    <property type="entry name" value="Eubact_RibD"/>
</dbReference>
<dbReference type="InterPro" id="IPR016193">
    <property type="entry name" value="Cytidine_deaminase-like"/>
</dbReference>
<feature type="binding site" evidence="14">
    <location>
        <position position="209"/>
    </location>
    <ligand>
        <name>NADP(+)</name>
        <dbReference type="ChEBI" id="CHEBI:58349"/>
    </ligand>
</feature>
<comment type="catalytic activity">
    <reaction evidence="12">
        <text>2,5-diamino-6-hydroxy-4-(5-phosphoribosylamino)-pyrimidine + H2O + H(+) = 5-amino-6-(5-phospho-D-ribosylamino)uracil + NH4(+)</text>
        <dbReference type="Rhea" id="RHEA:21868"/>
        <dbReference type="ChEBI" id="CHEBI:15377"/>
        <dbReference type="ChEBI" id="CHEBI:15378"/>
        <dbReference type="ChEBI" id="CHEBI:28938"/>
        <dbReference type="ChEBI" id="CHEBI:58453"/>
        <dbReference type="ChEBI" id="CHEBI:58614"/>
        <dbReference type="EC" id="3.5.4.26"/>
    </reaction>
</comment>
<dbReference type="PIRSF" id="PIRSF006769">
    <property type="entry name" value="RibD"/>
    <property type="match status" value="1"/>
</dbReference>
<dbReference type="EC" id="1.1.1.193" evidence="12"/>
<comment type="pathway">
    <text evidence="3 12">Cofactor biosynthesis; riboflavin biosynthesis; 5-amino-6-(D-ribitylamino)uracil from GTP: step 3/4.</text>
</comment>
<evidence type="ECO:0000256" key="5">
    <source>
        <dbReference type="ARBA" id="ARBA00007417"/>
    </source>
</evidence>
<sequence>MADSTDRQHADDERFMAVARRLSLRHVGLTAENPSVGALLVQGSGATARVVGRGVTAWGGRPHAERVALADAGADARGSTAYVTLEPCAHHGRTSPCADSLVEAGVSRVVVGAPDPDPRVNGRGVEILRAAGIEVRCLSGEGVVTRPFEGFLQRLRFGRPFVTLKMAVSRDGFVGRLGGERIGISGRIANRQVHLLRANSDAIMVGVGTAVADDPLLTCRLPGLSGRSPIRIVVDPQLRLPLDAQLVTTARSVPTLIASTRNPDGAEAVPYRRAGCRLLRLSGYDRDDLRRLLHAMPSAGVQTLMVEGGPVLAAAFLEAELVDRIVVIRSPVEIRSSGVAAPDGVLAPNNFRLARRERFGDDDWSEWERIEPCSPESSPTLDALPASNL</sequence>
<dbReference type="Proteomes" id="UP000531216">
    <property type="component" value="Unassembled WGS sequence"/>
</dbReference>
<dbReference type="InterPro" id="IPR002125">
    <property type="entry name" value="CMP_dCMP_dom"/>
</dbReference>
<evidence type="ECO:0000256" key="12">
    <source>
        <dbReference type="PIRNR" id="PIRNR006769"/>
    </source>
</evidence>
<feature type="domain" description="CMP/dCMP-type deaminase" evidence="17">
    <location>
        <begin position="10"/>
        <end position="136"/>
    </location>
</feature>
<feature type="binding site" evidence="14">
    <location>
        <position position="197"/>
    </location>
    <ligand>
        <name>substrate</name>
    </ligand>
</feature>
<evidence type="ECO:0000256" key="7">
    <source>
        <dbReference type="ARBA" id="ARBA00022723"/>
    </source>
</evidence>
<evidence type="ECO:0000256" key="11">
    <source>
        <dbReference type="ARBA" id="ARBA00023268"/>
    </source>
</evidence>
<gene>
    <name evidence="18" type="ORF">GGR05_001305</name>
</gene>
<feature type="binding site" evidence="14">
    <location>
        <position position="167"/>
    </location>
    <ligand>
        <name>substrate</name>
    </ligand>
</feature>
<dbReference type="GO" id="GO:0008703">
    <property type="term" value="F:5-amino-6-(5-phosphoribosylamino)uracil reductase activity"/>
    <property type="evidence" value="ECO:0007669"/>
    <property type="project" value="UniProtKB-EC"/>
</dbReference>
<dbReference type="Gene3D" id="3.40.430.10">
    <property type="entry name" value="Dihydrofolate Reductase, subunit A"/>
    <property type="match status" value="1"/>
</dbReference>
<evidence type="ECO:0000256" key="9">
    <source>
        <dbReference type="ARBA" id="ARBA00022857"/>
    </source>
</evidence>
<dbReference type="PANTHER" id="PTHR38011:SF7">
    <property type="entry name" value="2,5-DIAMINO-6-RIBOSYLAMINO-4(3H)-PYRIMIDINONE 5'-PHOSPHATE REDUCTASE"/>
    <property type="match status" value="1"/>
</dbReference>
<keyword evidence="11" id="KW-0511">Multifunctional enzyme</keyword>
<protein>
    <recommendedName>
        <fullName evidence="12">Riboflavin biosynthesis protein RibD</fullName>
    </recommendedName>
    <domain>
        <recommendedName>
            <fullName evidence="12">Diaminohydroxyphosphoribosylaminopyrimidine deaminase</fullName>
            <shortName evidence="12">DRAP deaminase</shortName>
            <ecNumber evidence="12">3.5.4.26</ecNumber>
        </recommendedName>
        <alternativeName>
            <fullName evidence="12">Riboflavin-specific deaminase</fullName>
        </alternativeName>
    </domain>
    <domain>
        <recommendedName>
            <fullName evidence="12">5-amino-6-(5-phosphoribosylamino)uracil reductase</fullName>
            <ecNumber evidence="12">1.1.1.193</ecNumber>
        </recommendedName>
        <alternativeName>
            <fullName evidence="12">HTP reductase</fullName>
        </alternativeName>
    </domain>
</protein>
<comment type="catalytic activity">
    <reaction evidence="12">
        <text>5-amino-6-(5-phospho-D-ribitylamino)uracil + NADP(+) = 5-amino-6-(5-phospho-D-ribosylamino)uracil + NADPH + H(+)</text>
        <dbReference type="Rhea" id="RHEA:17845"/>
        <dbReference type="ChEBI" id="CHEBI:15378"/>
        <dbReference type="ChEBI" id="CHEBI:57783"/>
        <dbReference type="ChEBI" id="CHEBI:58349"/>
        <dbReference type="ChEBI" id="CHEBI:58421"/>
        <dbReference type="ChEBI" id="CHEBI:58453"/>
        <dbReference type="EC" id="1.1.1.193"/>
    </reaction>
</comment>
<comment type="similarity">
    <text evidence="4 12">In the N-terminal section; belongs to the cytidine and deoxycytidylate deaminase family.</text>
</comment>
<dbReference type="SUPFAM" id="SSF53597">
    <property type="entry name" value="Dihydrofolate reductase-like"/>
    <property type="match status" value="1"/>
</dbReference>
<proteinExistence type="inferred from homology"/>
<dbReference type="AlphaFoldDB" id="A0A7W6FUM3"/>
<evidence type="ECO:0000256" key="13">
    <source>
        <dbReference type="PIRSR" id="PIRSR006769-1"/>
    </source>
</evidence>
<keyword evidence="12 18" id="KW-0378">Hydrolase</keyword>
<reference evidence="18 19" key="1">
    <citation type="submission" date="2020-08" db="EMBL/GenBank/DDBJ databases">
        <title>Genomic Encyclopedia of Type Strains, Phase IV (KMG-IV): sequencing the most valuable type-strain genomes for metagenomic binning, comparative biology and taxonomic classification.</title>
        <authorList>
            <person name="Goeker M."/>
        </authorList>
    </citation>
    <scope>NUCLEOTIDE SEQUENCE [LARGE SCALE GENOMIC DNA]</scope>
    <source>
        <strain evidence="18 19">DSM 25024</strain>
    </source>
</reference>
<dbReference type="PANTHER" id="PTHR38011">
    <property type="entry name" value="DIHYDROFOLATE REDUCTASE FAMILY PROTEIN (AFU_ORTHOLOGUE AFUA_8G06820)"/>
    <property type="match status" value="1"/>
</dbReference>
<keyword evidence="6 12" id="KW-0686">Riboflavin biosynthesis</keyword>
<feature type="binding site" evidence="14">
    <location>
        <position position="307"/>
    </location>
    <ligand>
        <name>substrate</name>
    </ligand>
</feature>
<comment type="caution">
    <text evidence="18">The sequence shown here is derived from an EMBL/GenBank/DDBJ whole genome shotgun (WGS) entry which is preliminary data.</text>
</comment>
<comment type="similarity">
    <text evidence="5 12">In the C-terminal section; belongs to the HTP reductase family.</text>
</comment>
<feature type="binding site" evidence="15">
    <location>
        <position position="63"/>
    </location>
    <ligand>
        <name>Zn(2+)</name>
        <dbReference type="ChEBI" id="CHEBI:29105"/>
        <note>catalytic</note>
    </ligand>
</feature>
<evidence type="ECO:0000259" key="17">
    <source>
        <dbReference type="PROSITE" id="PS51747"/>
    </source>
</evidence>
<feature type="binding site" evidence="15">
    <location>
        <position position="97"/>
    </location>
    <ligand>
        <name>Zn(2+)</name>
        <dbReference type="ChEBI" id="CHEBI:29105"/>
        <note>catalytic</note>
    </ligand>
</feature>